<dbReference type="EMBL" id="CP151632">
    <property type="protein sequence ID" value="WZO33993.1"/>
    <property type="molecule type" value="Genomic_DNA"/>
</dbReference>
<name>A0AAU6SAQ4_9MICO</name>
<dbReference type="Pfam" id="PF09952">
    <property type="entry name" value="AbiEi_2"/>
    <property type="match status" value="1"/>
</dbReference>
<dbReference type="AlphaFoldDB" id="A0AAU6SAQ4"/>
<gene>
    <name evidence="1" type="ORF">MRBLWS13_001633</name>
</gene>
<proteinExistence type="predicted"/>
<accession>A0AAU6SAQ4</accession>
<sequence>MDIRENSPSVSALRRAVPPELQPEWDGEVLRISDGWDSWALRPVWVGEGLPADAKRARSEIEHDLEGLATVTPVVTARRISPGAREVLEEQQLSWADASGRAQIVIPRRLYITRLEPIRADAGRAFKWSAAADAVAETLLAWRAREGAGGGGEIEQVAVVAETAGVSVAHTARVLRHFDEQRYTAKTGAERGRSATRQFRDPGRMLSDWAGHYMAGPGQGAIVGFHVPWRDSEQSLSVLAEALADHDWALTAEAAADHIAPYLTSVPAVDLYVPEHQIFSAGSALSQHPEVTGVESGGRIRMHAADAHVFRLTENVKGFRTASRVRVYADLLRQRGRAAEAAEHLRQATIGF</sequence>
<dbReference type="RefSeq" id="WP_349428528.1">
    <property type="nucleotide sequence ID" value="NZ_CP151632.1"/>
</dbReference>
<organism evidence="1">
    <name type="scientific">Microbacterium sp. LWS13-1.2</name>
    <dbReference type="NCBI Taxonomy" id="3135264"/>
    <lineage>
        <taxon>Bacteria</taxon>
        <taxon>Bacillati</taxon>
        <taxon>Actinomycetota</taxon>
        <taxon>Actinomycetes</taxon>
        <taxon>Micrococcales</taxon>
        <taxon>Microbacteriaceae</taxon>
        <taxon>Microbacterium</taxon>
    </lineage>
</organism>
<protein>
    <submittedName>
        <fullName evidence="1">Uncharacterized protein</fullName>
    </submittedName>
</protein>
<reference evidence="1" key="1">
    <citation type="submission" date="2024-04" db="EMBL/GenBank/DDBJ databases">
        <authorList>
            <person name="Roder T."/>
            <person name="Oberhansli S."/>
            <person name="Kreuzer M."/>
        </authorList>
    </citation>
    <scope>NUCLEOTIDE SEQUENCE</scope>
    <source>
        <strain evidence="1">LWS13-1.2</strain>
    </source>
</reference>
<dbReference type="InterPro" id="IPR019238">
    <property type="entry name" value="AbiEi_2"/>
</dbReference>
<evidence type="ECO:0000313" key="1">
    <source>
        <dbReference type="EMBL" id="WZO33993.1"/>
    </source>
</evidence>